<dbReference type="GO" id="GO:0006508">
    <property type="term" value="P:proteolysis"/>
    <property type="evidence" value="ECO:0007669"/>
    <property type="project" value="UniProtKB-KW"/>
</dbReference>
<evidence type="ECO:0000256" key="2">
    <source>
        <dbReference type="ARBA" id="ARBA00022670"/>
    </source>
</evidence>
<dbReference type="AlphaFoldDB" id="A0A9W7BQY6"/>
<dbReference type="InterPro" id="IPR042269">
    <property type="entry name" value="Ser_carbopepase_S28_SKS"/>
</dbReference>
<dbReference type="InterPro" id="IPR008758">
    <property type="entry name" value="Peptidase_S28"/>
</dbReference>
<evidence type="ECO:0000313" key="6">
    <source>
        <dbReference type="EMBL" id="GMH90730.1"/>
    </source>
</evidence>
<evidence type="ECO:0000256" key="4">
    <source>
        <dbReference type="ARBA" id="ARBA00022801"/>
    </source>
</evidence>
<keyword evidence="2" id="KW-0645">Protease</keyword>
<dbReference type="PANTHER" id="PTHR11010">
    <property type="entry name" value="PROTEASE S28 PRO-X CARBOXYPEPTIDASE-RELATED"/>
    <property type="match status" value="1"/>
</dbReference>
<sequence length="440" mass="48840">MQFGAVGSFELRYMGYDSFANDKASPVLLYLGNEGQIESFYNASGFLFELAQELEATVMFIEHRYYGESLPFGEVESFSNEGLRYLTIEQALADYSLFISALPDLIGCESRIENDSGLCDVVVFGGSYGGMLAAWHRWKYPHLTVGALASGAPIDFYPGTGIQGDFYDAFLHTYEISQENCGVELGSLLKAEYSVDDLKNNLKTCNSESATVEAFMFYVKGAVSSLAMIDYPYELNFIAPLPANPVEIGCGLIMTEGDEPIVKLRNLVDLYVNYTGDLECWDLDAELVAGGGGLVGSSDLLGVTSWNYQACTELVLEPITSDGFGFYPPDDGEETQRVVDRCLDMFNVTTRLEWMPLSFGTSKDYSKYLTNTILAENEKDPWHVGTQSVVENEANELYQLFAKGGAHHQDLRFTDDLDSAGVKEMRAKELDIIKKWLNVK</sequence>
<dbReference type="EMBL" id="BLQM01000455">
    <property type="protein sequence ID" value="GMH90730.1"/>
    <property type="molecule type" value="Genomic_DNA"/>
</dbReference>
<evidence type="ECO:0000256" key="3">
    <source>
        <dbReference type="ARBA" id="ARBA00022729"/>
    </source>
</evidence>
<dbReference type="Gene3D" id="3.40.50.1820">
    <property type="entry name" value="alpha/beta hydrolase"/>
    <property type="match status" value="1"/>
</dbReference>
<keyword evidence="3" id="KW-0732">Signal</keyword>
<organism evidence="6 7">
    <name type="scientific">Triparma laevis f. inornata</name>
    <dbReference type="NCBI Taxonomy" id="1714386"/>
    <lineage>
        <taxon>Eukaryota</taxon>
        <taxon>Sar</taxon>
        <taxon>Stramenopiles</taxon>
        <taxon>Ochrophyta</taxon>
        <taxon>Bolidophyceae</taxon>
        <taxon>Parmales</taxon>
        <taxon>Triparmaceae</taxon>
        <taxon>Triparma</taxon>
    </lineage>
</organism>
<dbReference type="GO" id="GO:0008239">
    <property type="term" value="F:dipeptidyl-peptidase activity"/>
    <property type="evidence" value="ECO:0007669"/>
    <property type="project" value="TreeGrafter"/>
</dbReference>
<proteinExistence type="inferred from homology"/>
<comment type="similarity">
    <text evidence="1">Belongs to the peptidase S28 family.</text>
</comment>
<dbReference type="Proteomes" id="UP001162640">
    <property type="component" value="Unassembled WGS sequence"/>
</dbReference>
<reference evidence="7" key="1">
    <citation type="journal article" date="2023" name="Commun. Biol.">
        <title>Genome analysis of Parmales, the sister group of diatoms, reveals the evolutionary specialization of diatoms from phago-mixotrophs to photoautotrophs.</title>
        <authorList>
            <person name="Ban H."/>
            <person name="Sato S."/>
            <person name="Yoshikawa S."/>
            <person name="Yamada K."/>
            <person name="Nakamura Y."/>
            <person name="Ichinomiya M."/>
            <person name="Sato N."/>
            <person name="Blanc-Mathieu R."/>
            <person name="Endo H."/>
            <person name="Kuwata A."/>
            <person name="Ogata H."/>
        </authorList>
    </citation>
    <scope>NUCLEOTIDE SEQUENCE [LARGE SCALE GENOMIC DNA]</scope>
</reference>
<evidence type="ECO:0000256" key="5">
    <source>
        <dbReference type="ARBA" id="ARBA00023180"/>
    </source>
</evidence>
<gene>
    <name evidence="6" type="ORF">TL16_g11853</name>
</gene>
<accession>A0A9W7BQY6</accession>
<keyword evidence="5" id="KW-0325">Glycoprotein</keyword>
<dbReference type="PANTHER" id="PTHR11010:SF38">
    <property type="entry name" value="LYSOSOMAL PRO-X CARBOXYPEPTIDASE"/>
    <property type="match status" value="1"/>
</dbReference>
<dbReference type="Gene3D" id="1.20.120.980">
    <property type="entry name" value="Serine carboxypeptidase S28, SKS domain"/>
    <property type="match status" value="1"/>
</dbReference>
<dbReference type="InterPro" id="IPR029058">
    <property type="entry name" value="AB_hydrolase_fold"/>
</dbReference>
<protein>
    <submittedName>
        <fullName evidence="6">Uncharacterized protein</fullName>
    </submittedName>
</protein>
<dbReference type="GO" id="GO:0070008">
    <property type="term" value="F:serine-type exopeptidase activity"/>
    <property type="evidence" value="ECO:0007669"/>
    <property type="project" value="InterPro"/>
</dbReference>
<comment type="caution">
    <text evidence="6">The sequence shown here is derived from an EMBL/GenBank/DDBJ whole genome shotgun (WGS) entry which is preliminary data.</text>
</comment>
<evidence type="ECO:0000256" key="1">
    <source>
        <dbReference type="ARBA" id="ARBA00011079"/>
    </source>
</evidence>
<dbReference type="Pfam" id="PF05577">
    <property type="entry name" value="Peptidase_S28"/>
    <property type="match status" value="1"/>
</dbReference>
<keyword evidence="4" id="KW-0378">Hydrolase</keyword>
<evidence type="ECO:0000313" key="7">
    <source>
        <dbReference type="Proteomes" id="UP001162640"/>
    </source>
</evidence>
<dbReference type="SUPFAM" id="SSF53474">
    <property type="entry name" value="alpha/beta-Hydrolases"/>
    <property type="match status" value="1"/>
</dbReference>
<name>A0A9W7BQY6_9STRA</name>